<evidence type="ECO:0000256" key="4">
    <source>
        <dbReference type="ARBA" id="ARBA00023242"/>
    </source>
</evidence>
<gene>
    <name evidence="7" type="primary">ABSGL_02717.1 scaffold 3684</name>
</gene>
<protein>
    <recommendedName>
        <fullName evidence="5">Transcription initiation factor IIA large subunit</fullName>
    </recommendedName>
</protein>
<dbReference type="SUPFAM" id="SSF47396">
    <property type="entry name" value="Transcription factor IIA (TFIIA), alpha-helical domain"/>
    <property type="match status" value="1"/>
</dbReference>
<accession>A0A168LPR5</accession>
<dbReference type="OMA" id="EVCDASQ"/>
<dbReference type="GO" id="GO:0006367">
    <property type="term" value="P:transcription initiation at RNA polymerase II promoter"/>
    <property type="evidence" value="ECO:0007669"/>
    <property type="project" value="InterPro"/>
</dbReference>
<feature type="compositionally biased region" description="Low complexity" evidence="6">
    <location>
        <begin position="139"/>
        <end position="170"/>
    </location>
</feature>
<feature type="compositionally biased region" description="Acidic residues" evidence="6">
    <location>
        <begin position="268"/>
        <end position="293"/>
    </location>
</feature>
<evidence type="ECO:0000313" key="7">
    <source>
        <dbReference type="EMBL" id="SAL97246.1"/>
    </source>
</evidence>
<proteinExistence type="inferred from homology"/>
<keyword evidence="4" id="KW-0539">Nucleus</keyword>
<evidence type="ECO:0000313" key="8">
    <source>
        <dbReference type="Proteomes" id="UP000078561"/>
    </source>
</evidence>
<evidence type="ECO:0000256" key="3">
    <source>
        <dbReference type="ARBA" id="ARBA00023163"/>
    </source>
</evidence>
<dbReference type="EMBL" id="LT551602">
    <property type="protein sequence ID" value="SAL97246.1"/>
    <property type="molecule type" value="Genomic_DNA"/>
</dbReference>
<reference evidence="7" key="1">
    <citation type="submission" date="2016-04" db="EMBL/GenBank/DDBJ databases">
        <authorList>
            <person name="Evans L.H."/>
            <person name="Alamgir A."/>
            <person name="Owens N."/>
            <person name="Weber N.D."/>
            <person name="Virtaneva K."/>
            <person name="Barbian K."/>
            <person name="Babar A."/>
            <person name="Rosenke K."/>
        </authorList>
    </citation>
    <scope>NUCLEOTIDE SEQUENCE [LARGE SCALE GENOMIC DNA]</scope>
    <source>
        <strain evidence="7">CBS 101.48</strain>
    </source>
</reference>
<dbReference type="InterPro" id="IPR009088">
    <property type="entry name" value="TFIIA_b-brl"/>
</dbReference>
<evidence type="ECO:0000256" key="1">
    <source>
        <dbReference type="ARBA" id="ARBA00004123"/>
    </source>
</evidence>
<dbReference type="PANTHER" id="PTHR12694:SF8">
    <property type="entry name" value="TRANSCRIPTION INITIATION FACTOR IIA SUBUNIT 1"/>
    <property type="match status" value="1"/>
</dbReference>
<comment type="subcellular location">
    <subcellularLocation>
        <location evidence="1">Nucleus</location>
    </subcellularLocation>
</comment>
<dbReference type="FunCoup" id="A0A168LPR5">
    <property type="interactions" value="519"/>
</dbReference>
<dbReference type="InParanoid" id="A0A168LPR5"/>
<comment type="similarity">
    <text evidence="2">Belongs to the TFIIA subunit 1 family.</text>
</comment>
<evidence type="ECO:0000256" key="5">
    <source>
        <dbReference type="ARBA" id="ARBA00074154"/>
    </source>
</evidence>
<dbReference type="GO" id="GO:0005672">
    <property type="term" value="C:transcription factor TFIIA complex"/>
    <property type="evidence" value="ECO:0007669"/>
    <property type="project" value="InterPro"/>
</dbReference>
<dbReference type="PANTHER" id="PTHR12694">
    <property type="entry name" value="TRANSCRIPTION INITIATION FACTOR IIA SUBUNIT 1"/>
    <property type="match status" value="1"/>
</dbReference>
<evidence type="ECO:0000256" key="2">
    <source>
        <dbReference type="ARBA" id="ARBA00010059"/>
    </source>
</evidence>
<dbReference type="CDD" id="cd07976">
    <property type="entry name" value="TFIIA_alpha_beta_like"/>
    <property type="match status" value="2"/>
</dbReference>
<keyword evidence="8" id="KW-1185">Reference proteome</keyword>
<sequence>MSNAIVSNVYRYVIDDVINQVRGEFEDMGIDDAVLQELQRSWETKVARSRVANFGFSNEGYYEDEGDQNNGNSTTGTDKNVTSHIDTNNTSSTNAYSEAYSQQHGATVAANLATLANSSVHGRPDTAAPMRPQLPPTLPHLSHPSTSSYPLPSAHLPSLSSINNNINNGGHYPPMNLQRQPPPHLPDIQLPGGGRPNNNLPQNDGADDAMTTEEIDAHLDKRIMATYNDATFSATTFSGKPLDIDTLPDHIKLLINDVRAKRIGQLDGGDDDDDINSDLDDPEDDDDDPDGGEEVENIILCLYDKVTRTKNKWKCVLRDGIMLVNGRDYLFSRANGDFEW</sequence>
<feature type="compositionally biased region" description="Polar residues" evidence="6">
    <location>
        <begin position="68"/>
        <end position="93"/>
    </location>
</feature>
<name>A0A168LPR5_ABSGL</name>
<dbReference type="SMART" id="SM01371">
    <property type="entry name" value="TFIIA"/>
    <property type="match status" value="1"/>
</dbReference>
<dbReference type="Gene3D" id="2.30.18.10">
    <property type="entry name" value="Transcription factor IIA (TFIIA), beta-barrel domain"/>
    <property type="match status" value="1"/>
</dbReference>
<dbReference type="Proteomes" id="UP000078561">
    <property type="component" value="Unassembled WGS sequence"/>
</dbReference>
<dbReference type="OrthoDB" id="6275927at2759"/>
<organism evidence="7">
    <name type="scientific">Absidia glauca</name>
    <name type="common">Pin mould</name>
    <dbReference type="NCBI Taxonomy" id="4829"/>
    <lineage>
        <taxon>Eukaryota</taxon>
        <taxon>Fungi</taxon>
        <taxon>Fungi incertae sedis</taxon>
        <taxon>Mucoromycota</taxon>
        <taxon>Mucoromycotina</taxon>
        <taxon>Mucoromycetes</taxon>
        <taxon>Mucorales</taxon>
        <taxon>Cunninghamellaceae</taxon>
        <taxon>Absidia</taxon>
    </lineage>
</organism>
<keyword evidence="3" id="KW-0804">Transcription</keyword>
<feature type="region of interest" description="Disordered" evidence="6">
    <location>
        <begin position="58"/>
        <end position="93"/>
    </location>
</feature>
<dbReference type="STRING" id="4829.A0A168LPR5"/>
<dbReference type="AlphaFoldDB" id="A0A168LPR5"/>
<dbReference type="Pfam" id="PF03153">
    <property type="entry name" value="TFIIA"/>
    <property type="match status" value="2"/>
</dbReference>
<dbReference type="InterPro" id="IPR004855">
    <property type="entry name" value="TFIIA_asu/bsu"/>
</dbReference>
<feature type="region of interest" description="Disordered" evidence="6">
    <location>
        <begin position="264"/>
        <end position="293"/>
    </location>
</feature>
<dbReference type="SUPFAM" id="SSF50784">
    <property type="entry name" value="Transcription factor IIA (TFIIA), beta-barrel domain"/>
    <property type="match status" value="1"/>
</dbReference>
<dbReference type="Gene3D" id="1.10.287.100">
    <property type="match status" value="1"/>
</dbReference>
<dbReference type="FunFam" id="1.10.287.100:FF:000001">
    <property type="entry name" value="Transcription initiation factor IIA subunit"/>
    <property type="match status" value="1"/>
</dbReference>
<feature type="region of interest" description="Disordered" evidence="6">
    <location>
        <begin position="119"/>
        <end position="208"/>
    </location>
</feature>
<evidence type="ECO:0000256" key="6">
    <source>
        <dbReference type="SAM" id="MobiDB-lite"/>
    </source>
</evidence>